<protein>
    <recommendedName>
        <fullName evidence="3">DUF2948 family protein</fullName>
    </recommendedName>
</protein>
<reference evidence="1" key="2">
    <citation type="submission" date="2020-09" db="EMBL/GenBank/DDBJ databases">
        <authorList>
            <person name="Sun Q."/>
            <person name="Kim S."/>
        </authorList>
    </citation>
    <scope>NUCLEOTIDE SEQUENCE</scope>
    <source>
        <strain evidence="1">KCTC 42651</strain>
    </source>
</reference>
<dbReference type="EMBL" id="BMZS01000013">
    <property type="protein sequence ID" value="GHD61906.1"/>
    <property type="molecule type" value="Genomic_DNA"/>
</dbReference>
<sequence length="155" mass="17392">MARPPSLQGRERPFRVRAQDAEDLAVVSAYLQDAVLPVAEIAYSPAEERFVLVAARFRWEKAVRGKVAAEGGEPDERVHCGVRFEAVTAVRARGVDPKKDRGRMLNLLQIAWADGHVDLICADEVTIRLDVRRLACHVEDLGEPWPTVFRPTHED</sequence>
<reference evidence="1" key="1">
    <citation type="journal article" date="2014" name="Int. J. Syst. Evol. Microbiol.">
        <title>Complete genome sequence of Corynebacterium casei LMG S-19264T (=DSM 44701T), isolated from a smear-ripened cheese.</title>
        <authorList>
            <consortium name="US DOE Joint Genome Institute (JGI-PGF)"/>
            <person name="Walter F."/>
            <person name="Albersmeier A."/>
            <person name="Kalinowski J."/>
            <person name="Ruckert C."/>
        </authorList>
    </citation>
    <scope>NUCLEOTIDE SEQUENCE</scope>
    <source>
        <strain evidence="1">KCTC 42651</strain>
    </source>
</reference>
<evidence type="ECO:0000313" key="2">
    <source>
        <dbReference type="Proteomes" id="UP000630353"/>
    </source>
</evidence>
<name>A0A918XWQ3_9PROT</name>
<dbReference type="InterPro" id="IPR021335">
    <property type="entry name" value="DUF2948"/>
</dbReference>
<dbReference type="AlphaFoldDB" id="A0A918XWQ3"/>
<proteinExistence type="predicted"/>
<dbReference type="Pfam" id="PF11164">
    <property type="entry name" value="DUF2948"/>
    <property type="match status" value="1"/>
</dbReference>
<accession>A0A918XWQ3</accession>
<keyword evidence="2" id="KW-1185">Reference proteome</keyword>
<evidence type="ECO:0000313" key="1">
    <source>
        <dbReference type="EMBL" id="GHD61906.1"/>
    </source>
</evidence>
<evidence type="ECO:0008006" key="3">
    <source>
        <dbReference type="Google" id="ProtNLM"/>
    </source>
</evidence>
<organism evidence="1 2">
    <name type="scientific">Thalassobaculum fulvum</name>
    <dbReference type="NCBI Taxonomy" id="1633335"/>
    <lineage>
        <taxon>Bacteria</taxon>
        <taxon>Pseudomonadati</taxon>
        <taxon>Pseudomonadota</taxon>
        <taxon>Alphaproteobacteria</taxon>
        <taxon>Rhodospirillales</taxon>
        <taxon>Thalassobaculaceae</taxon>
        <taxon>Thalassobaculum</taxon>
    </lineage>
</organism>
<dbReference type="RefSeq" id="WP_189994827.1">
    <property type="nucleotide sequence ID" value="NZ_BMZS01000013.1"/>
</dbReference>
<dbReference type="Proteomes" id="UP000630353">
    <property type="component" value="Unassembled WGS sequence"/>
</dbReference>
<comment type="caution">
    <text evidence="1">The sequence shown here is derived from an EMBL/GenBank/DDBJ whole genome shotgun (WGS) entry which is preliminary data.</text>
</comment>
<gene>
    <name evidence="1" type="ORF">GCM10017083_49920</name>
</gene>